<dbReference type="EMBL" id="CP036553">
    <property type="protein sequence ID" value="QCQ37965.1"/>
    <property type="molecule type" value="Genomic_DNA"/>
</dbReference>
<sequence>MSCKLSNNITRDCMYRVAGVKRLYLANFDVANKYEQDADGVISAITLGTGQKVYQMEFADGTAQWTDDLTAGGNSNKYRTHTLTFIMTEYDTNILKETQALDLGRYTAFVVDNNNKVVCLGRLNGMVASSDNYASGAAEADANGFTIVMAGIEQEVAQLVKDEELVRALLQPTVVVTD</sequence>
<evidence type="ECO:0000313" key="1">
    <source>
        <dbReference type="EMBL" id="QCQ37965.1"/>
    </source>
</evidence>
<dbReference type="RefSeq" id="WP_032529670.1">
    <property type="nucleotide sequence ID" value="NZ_CP036553.1"/>
</dbReference>
<gene>
    <name evidence="1" type="ORF">IA74_018705</name>
</gene>
<reference evidence="1 2" key="1">
    <citation type="submission" date="2019-03" db="EMBL/GenBank/DDBJ databases">
        <title>Complete genome assembly of MDR B. fragilis.</title>
        <authorList>
            <person name="Sydenham T.V."/>
            <person name="Hasman H."/>
            <person name="Justesen U.S."/>
        </authorList>
    </citation>
    <scope>NUCLEOTIDE SEQUENCE [LARGE SCALE GENOMIC DNA]</scope>
    <source>
        <strain evidence="1 2">DCMOUH0067B</strain>
    </source>
</reference>
<name>A0AAP9D0E8_BACFG</name>
<protein>
    <submittedName>
        <fullName evidence="1">Uncharacterized protein</fullName>
    </submittedName>
</protein>
<organism evidence="1 2">
    <name type="scientific">Bacteroides fragilis</name>
    <dbReference type="NCBI Taxonomy" id="817"/>
    <lineage>
        <taxon>Bacteria</taxon>
        <taxon>Pseudomonadati</taxon>
        <taxon>Bacteroidota</taxon>
        <taxon>Bacteroidia</taxon>
        <taxon>Bacteroidales</taxon>
        <taxon>Bacteroidaceae</taxon>
        <taxon>Bacteroides</taxon>
    </lineage>
</organism>
<dbReference type="Proteomes" id="UP000028294">
    <property type="component" value="Chromosome"/>
</dbReference>
<proteinExistence type="predicted"/>
<accession>A0AAP9D0E8</accession>
<dbReference type="AlphaFoldDB" id="A0AAP9D0E8"/>
<evidence type="ECO:0000313" key="2">
    <source>
        <dbReference type="Proteomes" id="UP000028294"/>
    </source>
</evidence>